<dbReference type="InterPro" id="IPR022898">
    <property type="entry name" value="RNase_HII"/>
</dbReference>
<evidence type="ECO:0000256" key="16">
    <source>
        <dbReference type="RuleBase" id="RU003515"/>
    </source>
</evidence>
<dbReference type="InterPro" id="IPR001352">
    <property type="entry name" value="RNase_HII/HIII"/>
</dbReference>
<evidence type="ECO:0000256" key="6">
    <source>
        <dbReference type="ARBA" id="ARBA00012180"/>
    </source>
</evidence>
<evidence type="ECO:0000256" key="3">
    <source>
        <dbReference type="ARBA" id="ARBA00004065"/>
    </source>
</evidence>
<dbReference type="Pfam" id="PF01351">
    <property type="entry name" value="RNase_HII"/>
    <property type="match status" value="1"/>
</dbReference>
<evidence type="ECO:0000313" key="18">
    <source>
        <dbReference type="EMBL" id="MZP29106.1"/>
    </source>
</evidence>
<dbReference type="PROSITE" id="PS51975">
    <property type="entry name" value="RNASE_H_2"/>
    <property type="match status" value="1"/>
</dbReference>
<dbReference type="Proteomes" id="UP000463470">
    <property type="component" value="Unassembled WGS sequence"/>
</dbReference>
<dbReference type="EC" id="3.1.26.4" evidence="6 14"/>
<feature type="domain" description="RNase H type-2" evidence="17">
    <location>
        <begin position="18"/>
        <end position="205"/>
    </location>
</feature>
<name>A0A845L0K1_9FIRM</name>
<dbReference type="OrthoDB" id="9803420at2"/>
<protein>
    <recommendedName>
        <fullName evidence="7 14">Ribonuclease HII</fullName>
        <shortName evidence="14">RNase HII</shortName>
        <ecNumber evidence="6 14">3.1.26.4</ecNumber>
    </recommendedName>
</protein>
<keyword evidence="10 14" id="KW-0479">Metal-binding</keyword>
<evidence type="ECO:0000256" key="10">
    <source>
        <dbReference type="ARBA" id="ARBA00022723"/>
    </source>
</evidence>
<evidence type="ECO:0000256" key="4">
    <source>
        <dbReference type="ARBA" id="ARBA00004496"/>
    </source>
</evidence>
<comment type="cofactor">
    <cofactor evidence="2">
        <name>Mg(2+)</name>
        <dbReference type="ChEBI" id="CHEBI:18420"/>
    </cofactor>
</comment>
<keyword evidence="11 14" id="KW-0255">Endonuclease</keyword>
<dbReference type="GO" id="GO:0006298">
    <property type="term" value="P:mismatch repair"/>
    <property type="evidence" value="ECO:0007669"/>
    <property type="project" value="TreeGrafter"/>
</dbReference>
<evidence type="ECO:0000256" key="7">
    <source>
        <dbReference type="ARBA" id="ARBA00019179"/>
    </source>
</evidence>
<keyword evidence="13 14" id="KW-0464">Manganese</keyword>
<sequence>MKESWIERESLLRGKGFHVIAGVDEAGRGPLAGPVAAAAVILPPGCMIEGLNDSKKLSPARREALAVEIKRQAVAWGIGIVSSRVIDRIGIVPSTFRAMSLAIGRLGGRPDYLIVDGNQKVPGYEGAQEALIDGDALAAPVAAASILAKVVRDGLMERYARFFPGYGFEQHKGYGTQAHRSAILEQGTCLLHRATFVHLHRPEGG</sequence>
<evidence type="ECO:0000256" key="1">
    <source>
        <dbReference type="ARBA" id="ARBA00000077"/>
    </source>
</evidence>
<dbReference type="AlphaFoldDB" id="A0A845L0K1"/>
<dbReference type="Gene3D" id="3.30.420.10">
    <property type="entry name" value="Ribonuclease H-like superfamily/Ribonuclease H"/>
    <property type="match status" value="1"/>
</dbReference>
<keyword evidence="19" id="KW-1185">Reference proteome</keyword>
<dbReference type="PANTHER" id="PTHR10954">
    <property type="entry name" value="RIBONUCLEASE H2 SUBUNIT A"/>
    <property type="match status" value="1"/>
</dbReference>
<dbReference type="InterPro" id="IPR024567">
    <property type="entry name" value="RNase_HII/HIII_dom"/>
</dbReference>
<comment type="subcellular location">
    <subcellularLocation>
        <location evidence="4 14">Cytoplasm</location>
    </subcellularLocation>
</comment>
<keyword evidence="8 14" id="KW-0963">Cytoplasm</keyword>
<dbReference type="NCBIfam" id="NF000595">
    <property type="entry name" value="PRK00015.1-3"/>
    <property type="match status" value="1"/>
</dbReference>
<evidence type="ECO:0000256" key="8">
    <source>
        <dbReference type="ARBA" id="ARBA00022490"/>
    </source>
</evidence>
<proteinExistence type="inferred from homology"/>
<evidence type="ECO:0000256" key="11">
    <source>
        <dbReference type="ARBA" id="ARBA00022759"/>
    </source>
</evidence>
<gene>
    <name evidence="14" type="primary">rnhB</name>
    <name evidence="18" type="ORF">GTO91_05185</name>
</gene>
<comment type="function">
    <text evidence="3 14 16">Endonuclease that specifically degrades the RNA of RNA-DNA hybrids.</text>
</comment>
<dbReference type="GO" id="GO:0030145">
    <property type="term" value="F:manganese ion binding"/>
    <property type="evidence" value="ECO:0007669"/>
    <property type="project" value="UniProtKB-UniRule"/>
</dbReference>
<evidence type="ECO:0000256" key="14">
    <source>
        <dbReference type="HAMAP-Rule" id="MF_00052"/>
    </source>
</evidence>
<dbReference type="InterPro" id="IPR012337">
    <property type="entry name" value="RNaseH-like_sf"/>
</dbReference>
<dbReference type="GO" id="GO:0043137">
    <property type="term" value="P:DNA replication, removal of RNA primer"/>
    <property type="evidence" value="ECO:0007669"/>
    <property type="project" value="TreeGrafter"/>
</dbReference>
<evidence type="ECO:0000313" key="19">
    <source>
        <dbReference type="Proteomes" id="UP000463470"/>
    </source>
</evidence>
<dbReference type="GO" id="GO:0005737">
    <property type="term" value="C:cytoplasm"/>
    <property type="evidence" value="ECO:0007669"/>
    <property type="project" value="UniProtKB-SubCell"/>
</dbReference>
<evidence type="ECO:0000256" key="12">
    <source>
        <dbReference type="ARBA" id="ARBA00022801"/>
    </source>
</evidence>
<dbReference type="SUPFAM" id="SSF53098">
    <property type="entry name" value="Ribonuclease H-like"/>
    <property type="match status" value="1"/>
</dbReference>
<organism evidence="18 19">
    <name type="scientific">Heliomicrobium undosum</name>
    <dbReference type="NCBI Taxonomy" id="121734"/>
    <lineage>
        <taxon>Bacteria</taxon>
        <taxon>Bacillati</taxon>
        <taxon>Bacillota</taxon>
        <taxon>Clostridia</taxon>
        <taxon>Eubacteriales</taxon>
        <taxon>Heliobacteriaceae</taxon>
        <taxon>Heliomicrobium</taxon>
    </lineage>
</organism>
<feature type="binding site" evidence="14 15">
    <location>
        <position position="116"/>
    </location>
    <ligand>
        <name>a divalent metal cation</name>
        <dbReference type="ChEBI" id="CHEBI:60240"/>
    </ligand>
</feature>
<accession>A0A845L0K1</accession>
<feature type="binding site" evidence="14 15">
    <location>
        <position position="24"/>
    </location>
    <ligand>
        <name>a divalent metal cation</name>
        <dbReference type="ChEBI" id="CHEBI:60240"/>
    </ligand>
</feature>
<evidence type="ECO:0000256" key="2">
    <source>
        <dbReference type="ARBA" id="ARBA00001946"/>
    </source>
</evidence>
<comment type="similarity">
    <text evidence="5 14 16">Belongs to the RNase HII family.</text>
</comment>
<comment type="caution">
    <text evidence="18">The sequence shown here is derived from an EMBL/GenBank/DDBJ whole genome shotgun (WGS) entry which is preliminary data.</text>
</comment>
<reference evidence="18 19" key="1">
    <citation type="submission" date="2020-01" db="EMBL/GenBank/DDBJ databases">
        <title>Whole-genome sequence of Heliobacterium undosum DSM 13378.</title>
        <authorList>
            <person name="Kyndt J.A."/>
            <person name="Meyer T.E."/>
        </authorList>
    </citation>
    <scope>NUCLEOTIDE SEQUENCE [LARGE SCALE GENOMIC DNA]</scope>
    <source>
        <strain evidence="18 19">DSM 13378</strain>
    </source>
</reference>
<feature type="binding site" evidence="14 15">
    <location>
        <position position="25"/>
    </location>
    <ligand>
        <name>a divalent metal cation</name>
        <dbReference type="ChEBI" id="CHEBI:60240"/>
    </ligand>
</feature>
<evidence type="ECO:0000256" key="9">
    <source>
        <dbReference type="ARBA" id="ARBA00022722"/>
    </source>
</evidence>
<dbReference type="CDD" id="cd07182">
    <property type="entry name" value="RNase_HII_bacteria_HII_like"/>
    <property type="match status" value="1"/>
</dbReference>
<dbReference type="GO" id="GO:0004523">
    <property type="term" value="F:RNA-DNA hybrid ribonuclease activity"/>
    <property type="evidence" value="ECO:0007669"/>
    <property type="project" value="UniProtKB-UniRule"/>
</dbReference>
<dbReference type="HAMAP" id="MF_00052_B">
    <property type="entry name" value="RNase_HII_B"/>
    <property type="match status" value="1"/>
</dbReference>
<comment type="cofactor">
    <cofactor evidence="14 15">
        <name>Mn(2+)</name>
        <dbReference type="ChEBI" id="CHEBI:29035"/>
    </cofactor>
    <cofactor evidence="14 15">
        <name>Mg(2+)</name>
        <dbReference type="ChEBI" id="CHEBI:18420"/>
    </cofactor>
    <text evidence="14 15">Manganese or magnesium. Binds 1 divalent metal ion per monomer in the absence of substrate. May bind a second metal ion after substrate binding.</text>
</comment>
<evidence type="ECO:0000256" key="13">
    <source>
        <dbReference type="ARBA" id="ARBA00023211"/>
    </source>
</evidence>
<dbReference type="EMBL" id="WXEY01000003">
    <property type="protein sequence ID" value="MZP29106.1"/>
    <property type="molecule type" value="Genomic_DNA"/>
</dbReference>
<dbReference type="GO" id="GO:0032299">
    <property type="term" value="C:ribonuclease H2 complex"/>
    <property type="evidence" value="ECO:0007669"/>
    <property type="project" value="TreeGrafter"/>
</dbReference>
<keyword evidence="9 14" id="KW-0540">Nuclease</keyword>
<dbReference type="PANTHER" id="PTHR10954:SF18">
    <property type="entry name" value="RIBONUCLEASE HII"/>
    <property type="match status" value="1"/>
</dbReference>
<dbReference type="InterPro" id="IPR036397">
    <property type="entry name" value="RNaseH_sf"/>
</dbReference>
<evidence type="ECO:0000256" key="15">
    <source>
        <dbReference type="PROSITE-ProRule" id="PRU01319"/>
    </source>
</evidence>
<evidence type="ECO:0000259" key="17">
    <source>
        <dbReference type="PROSITE" id="PS51975"/>
    </source>
</evidence>
<comment type="catalytic activity">
    <reaction evidence="1 14 15 16">
        <text>Endonucleolytic cleavage to 5'-phosphomonoester.</text>
        <dbReference type="EC" id="3.1.26.4"/>
    </reaction>
</comment>
<evidence type="ECO:0000256" key="5">
    <source>
        <dbReference type="ARBA" id="ARBA00007383"/>
    </source>
</evidence>
<dbReference type="GO" id="GO:0003723">
    <property type="term" value="F:RNA binding"/>
    <property type="evidence" value="ECO:0007669"/>
    <property type="project" value="UniProtKB-UniRule"/>
</dbReference>
<keyword evidence="12 14" id="KW-0378">Hydrolase</keyword>